<proteinExistence type="predicted"/>
<organism evidence="1 2">
    <name type="scientific">Eleutherodactylus coqui</name>
    <name type="common">Puerto Rican coqui</name>
    <dbReference type="NCBI Taxonomy" id="57060"/>
    <lineage>
        <taxon>Eukaryota</taxon>
        <taxon>Metazoa</taxon>
        <taxon>Chordata</taxon>
        <taxon>Craniata</taxon>
        <taxon>Vertebrata</taxon>
        <taxon>Euteleostomi</taxon>
        <taxon>Amphibia</taxon>
        <taxon>Batrachia</taxon>
        <taxon>Anura</taxon>
        <taxon>Neobatrachia</taxon>
        <taxon>Hyloidea</taxon>
        <taxon>Eleutherodactylidae</taxon>
        <taxon>Eleutherodactylinae</taxon>
        <taxon>Eleutherodactylus</taxon>
        <taxon>Eleutherodactylus</taxon>
    </lineage>
</organism>
<sequence>MICSIGFYLNPTAFSPRSWLVLELGVFDGSLSVVLTHCIGEATDKCHHTCVVGHAWCVSEMSGLNVSCLSRMCSRAVPSFKVRQALFTRLYQSPDWILYPWLTTRVE</sequence>
<keyword evidence="2" id="KW-1185">Reference proteome</keyword>
<evidence type="ECO:0000313" key="2">
    <source>
        <dbReference type="Proteomes" id="UP000770717"/>
    </source>
</evidence>
<name>A0A8J6END7_ELECQ</name>
<accession>A0A8J6END7</accession>
<dbReference type="AlphaFoldDB" id="A0A8J6END7"/>
<protein>
    <submittedName>
        <fullName evidence="1">Uncharacterized protein</fullName>
    </submittedName>
</protein>
<comment type="caution">
    <text evidence="1">The sequence shown here is derived from an EMBL/GenBank/DDBJ whole genome shotgun (WGS) entry which is preliminary data.</text>
</comment>
<dbReference type="EMBL" id="WNTK01000055">
    <property type="protein sequence ID" value="KAG9472404.1"/>
    <property type="molecule type" value="Genomic_DNA"/>
</dbReference>
<dbReference type="Proteomes" id="UP000770717">
    <property type="component" value="Unassembled WGS sequence"/>
</dbReference>
<reference evidence="1" key="1">
    <citation type="thesis" date="2020" institute="ProQuest LLC" country="789 East Eisenhower Parkway, Ann Arbor, MI, USA">
        <title>Comparative Genomics and Chromosome Evolution.</title>
        <authorList>
            <person name="Mudd A.B."/>
        </authorList>
    </citation>
    <scope>NUCLEOTIDE SEQUENCE</scope>
    <source>
        <strain evidence="1">HN-11 Male</strain>
        <tissue evidence="1">Kidney and liver</tissue>
    </source>
</reference>
<gene>
    <name evidence="1" type="ORF">GDO78_019705</name>
</gene>
<evidence type="ECO:0000313" key="1">
    <source>
        <dbReference type="EMBL" id="KAG9472404.1"/>
    </source>
</evidence>